<evidence type="ECO:0000313" key="2">
    <source>
        <dbReference type="EMBL" id="JAE33305.1"/>
    </source>
</evidence>
<dbReference type="PANTHER" id="PTHR33697">
    <property type="entry name" value="T17B22.17 PROTEIN-RELATED"/>
    <property type="match status" value="1"/>
</dbReference>
<feature type="compositionally biased region" description="Basic residues" evidence="1">
    <location>
        <begin position="172"/>
        <end position="185"/>
    </location>
</feature>
<feature type="compositionally biased region" description="Basic and acidic residues" evidence="1">
    <location>
        <begin position="607"/>
        <end position="616"/>
    </location>
</feature>
<sequence length="647" mass="71225">MLLGRRDGLTYVDWCNLDKCKRVKPFRCGELDFDQRITNALALAATGKTMTCNKGRYARMEDAVIQALEIERARALEAGNSCSAKPTMGNGVTGGKSSSAHAAAKESSTVIQLPSPKRKRKTPYDSEDDVPKGSRRMRDLRDIGSKIVPMELSNAGTVSVLNVDLPSVTQAKRSKQHHATTKRKLATADRDQPCGGSRKKDKSRPLSELCNGDMWNGFRSNGQNADEHFMGMGSCSSSSSGTSSLGTSLDKTSSHRNGAYKTDQAKGTQISCMTGLLSDDFLHGDDVVETPRAARSDLKADHLQPYQPLTSTKCPTWKHNKQSTDYSKANKPSPCKHRNIKVKSLNSVDQDRNNRTRNVSEHEHHKTRAVKHKAPGNEIVFLEKKTAKHSLNKPAEPGFSMHLAVLPADLDCVGAVQQQHYERKCDHEGSSEIKSNGSNCENGSISSLVFELPLQVLPPQQRALDLERCRAGKPIKTLHLNSTLYDVELCVQGSTNKGHRVPLVSLMSKWNRKPVVGYPVSVEVSDDVFSQPLSSTVVHQPATSSVDGLLKKDKTEGLMPSSHTYQAKPKSRRKTSRKEEDKLWQPHTKKQASSPRKMRRLSSFAPSHRDGDDRKSAVGKVCGATIACIPLQVVFSRINEALSFPVK</sequence>
<feature type="region of interest" description="Disordered" evidence="1">
    <location>
        <begin position="82"/>
        <end position="140"/>
    </location>
</feature>
<feature type="region of interest" description="Disordered" evidence="1">
    <location>
        <begin position="233"/>
        <end position="262"/>
    </location>
</feature>
<dbReference type="InterPro" id="IPR044679">
    <property type="entry name" value="PWWP2-like"/>
</dbReference>
<dbReference type="EMBL" id="GBRH01164591">
    <property type="protein sequence ID" value="JAE33305.1"/>
    <property type="molecule type" value="Transcribed_RNA"/>
</dbReference>
<name>A0A0A9H7Y4_ARUDO</name>
<feature type="region of interest" description="Disordered" evidence="1">
    <location>
        <begin position="169"/>
        <end position="208"/>
    </location>
</feature>
<feature type="region of interest" description="Disordered" evidence="1">
    <location>
        <begin position="296"/>
        <end position="371"/>
    </location>
</feature>
<dbReference type="AlphaFoldDB" id="A0A0A9H7Y4"/>
<reference evidence="2" key="2">
    <citation type="journal article" date="2015" name="Data Brief">
        <title>Shoot transcriptome of the giant reed, Arundo donax.</title>
        <authorList>
            <person name="Barrero R.A."/>
            <person name="Guerrero F.D."/>
            <person name="Moolhuijzen P."/>
            <person name="Goolsby J.A."/>
            <person name="Tidwell J."/>
            <person name="Bellgard S.E."/>
            <person name="Bellgard M.I."/>
        </authorList>
    </citation>
    <scope>NUCLEOTIDE SEQUENCE</scope>
    <source>
        <tissue evidence="2">Shoot tissue taken approximately 20 cm above the soil surface</tissue>
    </source>
</reference>
<evidence type="ECO:0000256" key="1">
    <source>
        <dbReference type="SAM" id="MobiDB-lite"/>
    </source>
</evidence>
<feature type="compositionally biased region" description="Low complexity" evidence="1">
    <location>
        <begin position="96"/>
        <end position="108"/>
    </location>
</feature>
<proteinExistence type="predicted"/>
<feature type="region of interest" description="Disordered" evidence="1">
    <location>
        <begin position="533"/>
        <end position="616"/>
    </location>
</feature>
<accession>A0A0A9H7Y4</accession>
<dbReference type="PANTHER" id="PTHR33697:SF3">
    <property type="entry name" value="TUDOR_PWWP_MBT SUPERFAMILY PROTEIN"/>
    <property type="match status" value="1"/>
</dbReference>
<protein>
    <submittedName>
        <fullName evidence="2">Uncharacterized protein</fullName>
    </submittedName>
</protein>
<organism evidence="2">
    <name type="scientific">Arundo donax</name>
    <name type="common">Giant reed</name>
    <name type="synonym">Donax arundinaceus</name>
    <dbReference type="NCBI Taxonomy" id="35708"/>
    <lineage>
        <taxon>Eukaryota</taxon>
        <taxon>Viridiplantae</taxon>
        <taxon>Streptophyta</taxon>
        <taxon>Embryophyta</taxon>
        <taxon>Tracheophyta</taxon>
        <taxon>Spermatophyta</taxon>
        <taxon>Magnoliopsida</taxon>
        <taxon>Liliopsida</taxon>
        <taxon>Poales</taxon>
        <taxon>Poaceae</taxon>
        <taxon>PACMAD clade</taxon>
        <taxon>Arundinoideae</taxon>
        <taxon>Arundineae</taxon>
        <taxon>Arundo</taxon>
    </lineage>
</organism>
<feature type="compositionally biased region" description="Low complexity" evidence="1">
    <location>
        <begin position="233"/>
        <end position="251"/>
    </location>
</feature>
<feature type="compositionally biased region" description="Basic and acidic residues" evidence="1">
    <location>
        <begin position="349"/>
        <end position="364"/>
    </location>
</feature>
<feature type="compositionally biased region" description="Basic and acidic residues" evidence="1">
    <location>
        <begin position="129"/>
        <end position="140"/>
    </location>
</feature>
<feature type="compositionally biased region" description="Polar residues" evidence="1">
    <location>
        <begin position="533"/>
        <end position="546"/>
    </location>
</feature>
<reference evidence="2" key="1">
    <citation type="submission" date="2014-09" db="EMBL/GenBank/DDBJ databases">
        <authorList>
            <person name="Magalhaes I.L.F."/>
            <person name="Oliveira U."/>
            <person name="Santos F.R."/>
            <person name="Vidigal T.H.D.A."/>
            <person name="Brescovit A.D."/>
            <person name="Santos A.J."/>
        </authorList>
    </citation>
    <scope>NUCLEOTIDE SEQUENCE</scope>
    <source>
        <tissue evidence="2">Shoot tissue taken approximately 20 cm above the soil surface</tissue>
    </source>
</reference>